<organism evidence="3 4">
    <name type="scientific">Piscinibacter sakaiensis</name>
    <name type="common">Ideonella sakaiensis</name>
    <dbReference type="NCBI Taxonomy" id="1547922"/>
    <lineage>
        <taxon>Bacteria</taxon>
        <taxon>Pseudomonadati</taxon>
        <taxon>Pseudomonadota</taxon>
        <taxon>Betaproteobacteria</taxon>
        <taxon>Burkholderiales</taxon>
        <taxon>Sphaerotilaceae</taxon>
        <taxon>Piscinibacter</taxon>
    </lineage>
</organism>
<dbReference type="AlphaFoldDB" id="A0A0K8NVH0"/>
<dbReference type="InterPro" id="IPR036724">
    <property type="entry name" value="Cobalamin-bd_sf"/>
</dbReference>
<protein>
    <submittedName>
        <fullName evidence="3">PpaA protein</fullName>
    </submittedName>
</protein>
<accession>A0A0K8NVH0</accession>
<sequence>MQVFRQAQPPPGGNRPSRSAAEPAQAQAQDGEDCAASLRSTIEAEIIPRLMLAHRGEAVRDRAARDTAARAGVPVGEDPVEALARCLLDASADEARHHVRGQLLAGVPLESLYLDLLAPAAQRLGALWEADRCDFTQVTVGLWRLQQIVHEVGRRPWLPVQSGGAAGRRALLMPAEGSQHTFGLLLVGEFFRRAGWDVAGDPTLALDQATALLAGSWFDVVGISIGSECHVEGVASAILALRKASLNPTVAVLVGGPVVPLWPDFVVRVGADATAPDAASAVAVADALVSRRDAAA</sequence>
<dbReference type="EMBL" id="BBYR01000007">
    <property type="protein sequence ID" value="GAP34391.1"/>
    <property type="molecule type" value="Genomic_DNA"/>
</dbReference>
<evidence type="ECO:0000256" key="1">
    <source>
        <dbReference type="SAM" id="MobiDB-lite"/>
    </source>
</evidence>
<gene>
    <name evidence="3" type="ORF">ISF6_4566</name>
</gene>
<dbReference type="Gene3D" id="1.10.1240.10">
    <property type="entry name" value="Methionine synthase domain"/>
    <property type="match status" value="1"/>
</dbReference>
<dbReference type="OrthoDB" id="8561005at2"/>
<dbReference type="STRING" id="1547922.ISF6_4566"/>
<proteinExistence type="predicted"/>
<dbReference type="Gene3D" id="3.40.50.280">
    <property type="entry name" value="Cobalamin-binding domain"/>
    <property type="match status" value="1"/>
</dbReference>
<dbReference type="Pfam" id="PF02310">
    <property type="entry name" value="B12-binding"/>
    <property type="match status" value="1"/>
</dbReference>
<comment type="caution">
    <text evidence="3">The sequence shown here is derived from an EMBL/GenBank/DDBJ whole genome shotgun (WGS) entry which is preliminary data.</text>
</comment>
<dbReference type="InterPro" id="IPR036594">
    <property type="entry name" value="Meth_synthase_dom"/>
</dbReference>
<dbReference type="InterPro" id="IPR003759">
    <property type="entry name" value="Cbl-bd_cap"/>
</dbReference>
<dbReference type="CDD" id="cd02065">
    <property type="entry name" value="B12-binding_like"/>
    <property type="match status" value="1"/>
</dbReference>
<evidence type="ECO:0000313" key="4">
    <source>
        <dbReference type="Proteomes" id="UP000037660"/>
    </source>
</evidence>
<reference evidence="3 4" key="2">
    <citation type="journal article" date="2016" name="Science">
        <title>A bacterium that degrades and assimilates poly(ethylene terephthalate).</title>
        <authorList>
            <person name="Yoshida S."/>
            <person name="Hiraga K."/>
            <person name="Takehana T."/>
            <person name="Taniguchi I."/>
            <person name="Yamaji H."/>
            <person name="Maeda Y."/>
            <person name="Toyohara K."/>
            <person name="Miyamoto K."/>
            <person name="Kimura Y."/>
            <person name="Oda K."/>
        </authorList>
    </citation>
    <scope>NUCLEOTIDE SEQUENCE [LARGE SCALE GENOMIC DNA]</scope>
    <source>
        <strain evidence="4">NBRC 110686 / TISTR 2288 / 201-F6</strain>
    </source>
</reference>
<evidence type="ECO:0000259" key="2">
    <source>
        <dbReference type="PROSITE" id="PS51332"/>
    </source>
</evidence>
<name>A0A0K8NVH0_PISS1</name>
<dbReference type="Pfam" id="PF02607">
    <property type="entry name" value="B12-binding_2"/>
    <property type="match status" value="1"/>
</dbReference>
<keyword evidence="4" id="KW-1185">Reference proteome</keyword>
<dbReference type="PROSITE" id="PS51332">
    <property type="entry name" value="B12_BINDING"/>
    <property type="match status" value="1"/>
</dbReference>
<dbReference type="RefSeq" id="WP_054018523.1">
    <property type="nucleotide sequence ID" value="NZ_BBYR01000007.1"/>
</dbReference>
<dbReference type="Proteomes" id="UP000037660">
    <property type="component" value="Unassembled WGS sequence"/>
</dbReference>
<evidence type="ECO:0000313" key="3">
    <source>
        <dbReference type="EMBL" id="GAP34391.1"/>
    </source>
</evidence>
<dbReference type="InterPro" id="IPR006158">
    <property type="entry name" value="Cobalamin-bd"/>
</dbReference>
<feature type="domain" description="B12-binding" evidence="2">
    <location>
        <begin position="167"/>
        <end position="295"/>
    </location>
</feature>
<dbReference type="GO" id="GO:0046872">
    <property type="term" value="F:metal ion binding"/>
    <property type="evidence" value="ECO:0007669"/>
    <property type="project" value="InterPro"/>
</dbReference>
<feature type="region of interest" description="Disordered" evidence="1">
    <location>
        <begin position="1"/>
        <end position="31"/>
    </location>
</feature>
<dbReference type="GO" id="GO:0031419">
    <property type="term" value="F:cobalamin binding"/>
    <property type="evidence" value="ECO:0007669"/>
    <property type="project" value="InterPro"/>
</dbReference>
<reference evidence="4" key="1">
    <citation type="submission" date="2015-07" db="EMBL/GenBank/DDBJ databases">
        <title>Discovery of a poly(ethylene terephthalate assimilation.</title>
        <authorList>
            <person name="Yoshida S."/>
            <person name="Hiraga K."/>
            <person name="Takehana T."/>
            <person name="Taniguchi I."/>
            <person name="Yamaji H."/>
            <person name="Maeda Y."/>
            <person name="Toyohara K."/>
            <person name="Miyamoto K."/>
            <person name="Kimura Y."/>
            <person name="Oda K."/>
        </authorList>
    </citation>
    <scope>NUCLEOTIDE SEQUENCE [LARGE SCALE GENOMIC DNA]</scope>
    <source>
        <strain evidence="4">NBRC 110686 / TISTR 2288 / 201-F6</strain>
    </source>
</reference>
<dbReference type="SUPFAM" id="SSF52242">
    <property type="entry name" value="Cobalamin (vitamin B12)-binding domain"/>
    <property type="match status" value="1"/>
</dbReference>